<dbReference type="RefSeq" id="WP_207869977.1">
    <property type="nucleotide sequence ID" value="NZ_CP062222.1"/>
</dbReference>
<accession>A0A975C495</accession>
<dbReference type="CDD" id="cd08411">
    <property type="entry name" value="PBP2_OxyR"/>
    <property type="match status" value="1"/>
</dbReference>
<evidence type="ECO:0000256" key="1">
    <source>
        <dbReference type="ARBA" id="ARBA00009437"/>
    </source>
</evidence>
<keyword evidence="3" id="KW-0238">DNA-binding</keyword>
<dbReference type="PRINTS" id="PR00039">
    <property type="entry name" value="HTHLYSR"/>
</dbReference>
<dbReference type="InterPro" id="IPR005119">
    <property type="entry name" value="LysR_subst-bd"/>
</dbReference>
<evidence type="ECO:0000256" key="4">
    <source>
        <dbReference type="ARBA" id="ARBA00023163"/>
    </source>
</evidence>
<reference evidence="7" key="1">
    <citation type="submission" date="2020-09" db="EMBL/GenBank/DDBJ databases">
        <title>Brevundimonas sp. LVF2 isolated from a puddle in Goettingen, Germany.</title>
        <authorList>
            <person name="Friedrich I."/>
            <person name="Klassen A."/>
            <person name="Hannes N."/>
            <person name="Schneider D."/>
            <person name="Hertel R."/>
            <person name="Daniel R."/>
        </authorList>
    </citation>
    <scope>NUCLEOTIDE SEQUENCE</scope>
    <source>
        <strain evidence="7">LVF2</strain>
    </source>
</reference>
<dbReference type="PANTHER" id="PTHR30346">
    <property type="entry name" value="TRANSCRIPTIONAL DUAL REGULATOR HCAR-RELATED"/>
    <property type="match status" value="1"/>
</dbReference>
<evidence type="ECO:0000256" key="3">
    <source>
        <dbReference type="ARBA" id="ARBA00023125"/>
    </source>
</evidence>
<name>A0A975C495_9CAUL</name>
<keyword evidence="2" id="KW-0805">Transcription regulation</keyword>
<dbReference type="InterPro" id="IPR036390">
    <property type="entry name" value="WH_DNA-bd_sf"/>
</dbReference>
<dbReference type="Gene3D" id="1.10.10.10">
    <property type="entry name" value="Winged helix-like DNA-binding domain superfamily/Winged helix DNA-binding domain"/>
    <property type="match status" value="1"/>
</dbReference>
<evidence type="ECO:0000313" key="7">
    <source>
        <dbReference type="EMBL" id="QTC91026.1"/>
    </source>
</evidence>
<dbReference type="AlphaFoldDB" id="A0A975C495"/>
<feature type="region of interest" description="Disordered" evidence="5">
    <location>
        <begin position="294"/>
        <end position="316"/>
    </location>
</feature>
<dbReference type="GO" id="GO:0032993">
    <property type="term" value="C:protein-DNA complex"/>
    <property type="evidence" value="ECO:0007669"/>
    <property type="project" value="TreeGrafter"/>
</dbReference>
<dbReference type="SUPFAM" id="SSF46785">
    <property type="entry name" value="Winged helix' DNA-binding domain"/>
    <property type="match status" value="1"/>
</dbReference>
<dbReference type="InterPro" id="IPR036388">
    <property type="entry name" value="WH-like_DNA-bd_sf"/>
</dbReference>
<dbReference type="KEGG" id="bgoe:IFJ75_17675"/>
<organism evidence="7 8">
    <name type="scientific">Brevundimonas goettingensis</name>
    <dbReference type="NCBI Taxonomy" id="2774190"/>
    <lineage>
        <taxon>Bacteria</taxon>
        <taxon>Pseudomonadati</taxon>
        <taxon>Pseudomonadota</taxon>
        <taxon>Alphaproteobacteria</taxon>
        <taxon>Caulobacterales</taxon>
        <taxon>Caulobacteraceae</taxon>
        <taxon>Brevundimonas</taxon>
    </lineage>
</organism>
<dbReference type="Pfam" id="PF03466">
    <property type="entry name" value="LysR_substrate"/>
    <property type="match status" value="1"/>
</dbReference>
<dbReference type="PROSITE" id="PS50931">
    <property type="entry name" value="HTH_LYSR"/>
    <property type="match status" value="1"/>
</dbReference>
<protein>
    <submittedName>
        <fullName evidence="7">Hydrogen peroxide-inducible genes activator</fullName>
    </submittedName>
</protein>
<keyword evidence="4" id="KW-0804">Transcription</keyword>
<dbReference type="EMBL" id="CP062222">
    <property type="protein sequence ID" value="QTC91026.1"/>
    <property type="molecule type" value="Genomic_DNA"/>
</dbReference>
<dbReference type="Gene3D" id="3.40.190.10">
    <property type="entry name" value="Periplasmic binding protein-like II"/>
    <property type="match status" value="2"/>
</dbReference>
<dbReference type="SUPFAM" id="SSF53850">
    <property type="entry name" value="Periplasmic binding protein-like II"/>
    <property type="match status" value="1"/>
</dbReference>
<dbReference type="GO" id="GO:0003700">
    <property type="term" value="F:DNA-binding transcription factor activity"/>
    <property type="evidence" value="ECO:0007669"/>
    <property type="project" value="InterPro"/>
</dbReference>
<feature type="compositionally biased region" description="Polar residues" evidence="5">
    <location>
        <begin position="298"/>
        <end position="316"/>
    </location>
</feature>
<evidence type="ECO:0000259" key="6">
    <source>
        <dbReference type="PROSITE" id="PS50931"/>
    </source>
</evidence>
<evidence type="ECO:0000313" key="8">
    <source>
        <dbReference type="Proteomes" id="UP000663918"/>
    </source>
</evidence>
<dbReference type="PANTHER" id="PTHR30346:SF10">
    <property type="entry name" value="TRANSCRIPTIONAL REGULATOR OF OXIDATIVE STRESS OXYR"/>
    <property type="match status" value="1"/>
</dbReference>
<feature type="domain" description="HTH lysR-type" evidence="6">
    <location>
        <begin position="3"/>
        <end position="60"/>
    </location>
</feature>
<gene>
    <name evidence="7" type="ORF">IFJ75_17675</name>
</gene>
<dbReference type="FunFam" id="1.10.10.10:FF:000001">
    <property type="entry name" value="LysR family transcriptional regulator"/>
    <property type="match status" value="1"/>
</dbReference>
<evidence type="ECO:0000256" key="2">
    <source>
        <dbReference type="ARBA" id="ARBA00023015"/>
    </source>
</evidence>
<dbReference type="InterPro" id="IPR000847">
    <property type="entry name" value="LysR_HTH_N"/>
</dbReference>
<keyword evidence="8" id="KW-1185">Reference proteome</keyword>
<dbReference type="Pfam" id="PF00126">
    <property type="entry name" value="HTH_1"/>
    <property type="match status" value="1"/>
</dbReference>
<evidence type="ECO:0000256" key="5">
    <source>
        <dbReference type="SAM" id="MobiDB-lite"/>
    </source>
</evidence>
<proteinExistence type="inferred from homology"/>
<dbReference type="GO" id="GO:0003677">
    <property type="term" value="F:DNA binding"/>
    <property type="evidence" value="ECO:0007669"/>
    <property type="project" value="UniProtKB-KW"/>
</dbReference>
<dbReference type="Proteomes" id="UP000663918">
    <property type="component" value="Chromosome"/>
</dbReference>
<comment type="similarity">
    <text evidence="1">Belongs to the LysR transcriptional regulatory family.</text>
</comment>
<sequence>MLPTLRQLQYLKLLAEHASFSRAAEAAHVSQPALSAGVQELEKILGAPVVERTRGNVQLTAVGAEAVRRAEDVLARTEDLVEAARSAGRPLSGRFRLGVIPTVAPFLLPATLPGLKTAYPALRLFIREDLTPRLIAGLKAGQLDAAVIALPYEAHGIEHARIGDDEILAAAPADHVLAAPGAIQPGSLRGEDLILLEDGHCLRDQALAAFDIEAPKGDDVFAATSLHTLVQMVGSGLGVSFLPQMAVKAGLADTPSVVVRHIQPRAGALAPSREIVVAWRAGSSRAAEARLLAEAMQQDDQPAASTATQSNTAPGA</sequence>